<feature type="region of interest" description="Disordered" evidence="1">
    <location>
        <begin position="78"/>
        <end position="127"/>
    </location>
</feature>
<name>A0A813JDW3_POLGL</name>
<gene>
    <name evidence="2" type="ORF">PGLA2088_LOCUS19105</name>
</gene>
<proteinExistence type="predicted"/>
<dbReference type="AlphaFoldDB" id="A0A813JDW3"/>
<reference evidence="2" key="1">
    <citation type="submission" date="2021-02" db="EMBL/GenBank/DDBJ databases">
        <authorList>
            <person name="Dougan E. K."/>
            <person name="Rhodes N."/>
            <person name="Thang M."/>
            <person name="Chan C."/>
        </authorList>
    </citation>
    <scope>NUCLEOTIDE SEQUENCE</scope>
</reference>
<sequence>MSRLQQWQMMMQQQMQQMQMMHMMVQRQQGQMAAGTMAAGTMPGGMGGMPVAVSAAEVPGQTGPAQFNDLVSTFQQKNTISGPSAGMHPQADGAGMPGGYMQSAAAAAAPSPAAAGGESGNPFDMFG</sequence>
<comment type="caution">
    <text evidence="2">The sequence shown here is derived from an EMBL/GenBank/DDBJ whole genome shotgun (WGS) entry which is preliminary data.</text>
</comment>
<evidence type="ECO:0000256" key="1">
    <source>
        <dbReference type="SAM" id="MobiDB-lite"/>
    </source>
</evidence>
<feature type="compositionally biased region" description="Low complexity" evidence="1">
    <location>
        <begin position="103"/>
        <end position="115"/>
    </location>
</feature>
<dbReference type="EMBL" id="CAJNNW010024916">
    <property type="protein sequence ID" value="CAE8674792.1"/>
    <property type="molecule type" value="Genomic_DNA"/>
</dbReference>
<evidence type="ECO:0000313" key="2">
    <source>
        <dbReference type="EMBL" id="CAE8674792.1"/>
    </source>
</evidence>
<organism evidence="2 3">
    <name type="scientific">Polarella glacialis</name>
    <name type="common">Dinoflagellate</name>
    <dbReference type="NCBI Taxonomy" id="89957"/>
    <lineage>
        <taxon>Eukaryota</taxon>
        <taxon>Sar</taxon>
        <taxon>Alveolata</taxon>
        <taxon>Dinophyceae</taxon>
        <taxon>Suessiales</taxon>
        <taxon>Suessiaceae</taxon>
        <taxon>Polarella</taxon>
    </lineage>
</organism>
<protein>
    <submittedName>
        <fullName evidence="2">Uncharacterized protein</fullName>
    </submittedName>
</protein>
<accession>A0A813JDW3</accession>
<evidence type="ECO:0000313" key="3">
    <source>
        <dbReference type="Proteomes" id="UP000626109"/>
    </source>
</evidence>
<dbReference type="Proteomes" id="UP000626109">
    <property type="component" value="Unassembled WGS sequence"/>
</dbReference>